<gene>
    <name evidence="15" type="ORF">WB403_22980</name>
</gene>
<evidence type="ECO:0000256" key="5">
    <source>
        <dbReference type="ARBA" id="ARBA00022692"/>
    </source>
</evidence>
<dbReference type="SUPFAM" id="SSF81342">
    <property type="entry name" value="Transmembrane di-heme cytochromes"/>
    <property type="match status" value="1"/>
</dbReference>
<accession>A0ABU8GFR6</accession>
<keyword evidence="7" id="KW-0249">Electron transport</keyword>
<feature type="transmembrane region" description="Helical" evidence="13">
    <location>
        <begin position="151"/>
        <end position="171"/>
    </location>
</feature>
<feature type="domain" description="Cytochrome b561 bacterial/Ni-hydrogenase" evidence="14">
    <location>
        <begin position="12"/>
        <end position="186"/>
    </location>
</feature>
<proteinExistence type="inferred from homology"/>
<feature type="region of interest" description="Disordered" evidence="12">
    <location>
        <begin position="43"/>
        <end position="68"/>
    </location>
</feature>
<sequence length="186" mass="19537">MCPSPRNGPHGYGIVTKALHWTVFTAVAAQFAVGYLLDTDGGGQGRGRGRGRGEGSGHGRGRGRGGEDGYEPFGDDVLLTAHVALGATVLLLGAVRLAWRLATPLPPWAPTLTEAERRLAHATETVLYAATFAVPVTGLALLLSGDGLLPLHIAAQIVLYAAVAAHVALVLKHQLVDRDQLLNRML</sequence>
<keyword evidence="5 13" id="KW-0812">Transmembrane</keyword>
<dbReference type="InterPro" id="IPR052168">
    <property type="entry name" value="Cytochrome_b561_oxidase"/>
</dbReference>
<name>A0ABU8GFR6_9ACTN</name>
<keyword evidence="3" id="KW-1003">Cell membrane</keyword>
<comment type="caution">
    <text evidence="15">The sequence shown here is derived from an EMBL/GenBank/DDBJ whole genome shotgun (WGS) entry which is preliminary data.</text>
</comment>
<dbReference type="PANTHER" id="PTHR30529">
    <property type="entry name" value="CYTOCHROME B561"/>
    <property type="match status" value="1"/>
</dbReference>
<organism evidence="15 16">
    <name type="scientific">Streptomyces brasiliscabiei</name>
    <dbReference type="NCBI Taxonomy" id="2736302"/>
    <lineage>
        <taxon>Bacteria</taxon>
        <taxon>Bacillati</taxon>
        <taxon>Actinomycetota</taxon>
        <taxon>Actinomycetes</taxon>
        <taxon>Kitasatosporales</taxon>
        <taxon>Streptomycetaceae</taxon>
        <taxon>Streptomyces</taxon>
    </lineage>
</organism>
<keyword evidence="16" id="KW-1185">Reference proteome</keyword>
<evidence type="ECO:0000256" key="10">
    <source>
        <dbReference type="ARBA" id="ARBA00023136"/>
    </source>
</evidence>
<comment type="similarity">
    <text evidence="11">Belongs to the cytochrome b561 family.</text>
</comment>
<dbReference type="Pfam" id="PF01292">
    <property type="entry name" value="Ni_hydr_CYTB"/>
    <property type="match status" value="1"/>
</dbReference>
<reference evidence="15 16" key="1">
    <citation type="submission" date="2024-03" db="EMBL/GenBank/DDBJ databases">
        <title>First Report of Pectobacterium brasiliscabiei causing potato scab in china.</title>
        <authorList>
            <person name="Handique U."/>
        </authorList>
    </citation>
    <scope>NUCLEOTIDE SEQUENCE [LARGE SCALE GENOMIC DNA]</scope>
    <source>
        <strain evidence="15 16">ZRIMU1503</strain>
    </source>
</reference>
<comment type="subcellular location">
    <subcellularLocation>
        <location evidence="1">Cell membrane</location>
        <topology evidence="1">Multi-pass membrane protein</topology>
    </subcellularLocation>
</comment>
<evidence type="ECO:0000313" key="15">
    <source>
        <dbReference type="EMBL" id="MEI5612028.1"/>
    </source>
</evidence>
<dbReference type="InterPro" id="IPR011577">
    <property type="entry name" value="Cyt_b561_bac/Ni-Hgenase"/>
</dbReference>
<dbReference type="EMBL" id="JBBAYM010000015">
    <property type="protein sequence ID" value="MEI5612028.1"/>
    <property type="molecule type" value="Genomic_DNA"/>
</dbReference>
<evidence type="ECO:0000256" key="12">
    <source>
        <dbReference type="SAM" id="MobiDB-lite"/>
    </source>
</evidence>
<evidence type="ECO:0000256" key="8">
    <source>
        <dbReference type="ARBA" id="ARBA00022989"/>
    </source>
</evidence>
<dbReference type="PANTHER" id="PTHR30529:SF1">
    <property type="entry name" value="CYTOCHROME B561 HOMOLOG 2"/>
    <property type="match status" value="1"/>
</dbReference>
<evidence type="ECO:0000259" key="14">
    <source>
        <dbReference type="Pfam" id="PF01292"/>
    </source>
</evidence>
<keyword evidence="8 13" id="KW-1133">Transmembrane helix</keyword>
<feature type="transmembrane region" description="Helical" evidence="13">
    <location>
        <begin position="77"/>
        <end position="99"/>
    </location>
</feature>
<evidence type="ECO:0000256" key="1">
    <source>
        <dbReference type="ARBA" id="ARBA00004651"/>
    </source>
</evidence>
<evidence type="ECO:0000256" key="11">
    <source>
        <dbReference type="ARBA" id="ARBA00037975"/>
    </source>
</evidence>
<dbReference type="InterPro" id="IPR016174">
    <property type="entry name" value="Di-haem_cyt_TM"/>
</dbReference>
<evidence type="ECO:0000256" key="2">
    <source>
        <dbReference type="ARBA" id="ARBA00022448"/>
    </source>
</evidence>
<keyword evidence="4" id="KW-0349">Heme</keyword>
<keyword evidence="2" id="KW-0813">Transport</keyword>
<evidence type="ECO:0000256" key="7">
    <source>
        <dbReference type="ARBA" id="ARBA00022982"/>
    </source>
</evidence>
<evidence type="ECO:0000256" key="13">
    <source>
        <dbReference type="SAM" id="Phobius"/>
    </source>
</evidence>
<feature type="transmembrane region" description="Helical" evidence="13">
    <location>
        <begin position="126"/>
        <end position="145"/>
    </location>
</feature>
<dbReference type="Proteomes" id="UP001365781">
    <property type="component" value="Unassembled WGS sequence"/>
</dbReference>
<evidence type="ECO:0000256" key="9">
    <source>
        <dbReference type="ARBA" id="ARBA00023004"/>
    </source>
</evidence>
<evidence type="ECO:0000256" key="3">
    <source>
        <dbReference type="ARBA" id="ARBA00022475"/>
    </source>
</evidence>
<evidence type="ECO:0000256" key="6">
    <source>
        <dbReference type="ARBA" id="ARBA00022723"/>
    </source>
</evidence>
<dbReference type="RefSeq" id="WP_336540299.1">
    <property type="nucleotide sequence ID" value="NZ_JBBAYL010000007.1"/>
</dbReference>
<protein>
    <submittedName>
        <fullName evidence="15">Cytochrome b/b6 domain-containing protein</fullName>
    </submittedName>
</protein>
<keyword evidence="9" id="KW-0408">Iron</keyword>
<keyword evidence="10 13" id="KW-0472">Membrane</keyword>
<evidence type="ECO:0000313" key="16">
    <source>
        <dbReference type="Proteomes" id="UP001365781"/>
    </source>
</evidence>
<keyword evidence="6" id="KW-0479">Metal-binding</keyword>
<evidence type="ECO:0000256" key="4">
    <source>
        <dbReference type="ARBA" id="ARBA00022617"/>
    </source>
</evidence>